<dbReference type="AlphaFoldDB" id="A0A1X0QXQ0"/>
<gene>
    <name evidence="1" type="ORF">BCV72DRAFT_231336</name>
</gene>
<protein>
    <submittedName>
        <fullName evidence="1">Uncharacterized protein</fullName>
    </submittedName>
</protein>
<dbReference type="Proteomes" id="UP000242414">
    <property type="component" value="Unassembled WGS sequence"/>
</dbReference>
<accession>A0A1X0QXQ0</accession>
<reference evidence="1" key="1">
    <citation type="journal article" date="2016" name="Proc. Natl. Acad. Sci. U.S.A.">
        <title>Lipid metabolic changes in an early divergent fungus govern the establishment of a mutualistic symbiosis with endobacteria.</title>
        <authorList>
            <person name="Lastovetsky O.A."/>
            <person name="Gaspar M.L."/>
            <person name="Mondo S.J."/>
            <person name="LaButti K.M."/>
            <person name="Sandor L."/>
            <person name="Grigoriev I.V."/>
            <person name="Henry S.A."/>
            <person name="Pawlowska T.E."/>
        </authorList>
    </citation>
    <scope>NUCLEOTIDE SEQUENCE [LARGE SCALE GENOMIC DNA]</scope>
    <source>
        <strain evidence="1">ATCC 52814</strain>
    </source>
</reference>
<proteinExistence type="predicted"/>
<dbReference type="EMBL" id="KV921968">
    <property type="protein sequence ID" value="ORE04547.1"/>
    <property type="molecule type" value="Genomic_DNA"/>
</dbReference>
<organism evidence="1">
    <name type="scientific">Rhizopus microsporus var. microsporus</name>
    <dbReference type="NCBI Taxonomy" id="86635"/>
    <lineage>
        <taxon>Eukaryota</taxon>
        <taxon>Fungi</taxon>
        <taxon>Fungi incertae sedis</taxon>
        <taxon>Mucoromycota</taxon>
        <taxon>Mucoromycotina</taxon>
        <taxon>Mucoromycetes</taxon>
        <taxon>Mucorales</taxon>
        <taxon>Mucorineae</taxon>
        <taxon>Rhizopodaceae</taxon>
        <taxon>Rhizopus</taxon>
    </lineage>
</organism>
<evidence type="ECO:0000313" key="1">
    <source>
        <dbReference type="EMBL" id="ORE04547.1"/>
    </source>
</evidence>
<name>A0A1X0QXQ0_RHIZD</name>
<sequence length="110" mass="13123">MINLYKKYPKKESPTEEVPLKDLEEREIAKNSLLNVYKDASELWNQANDDTNPSTVIIRLQLSDVCTKLYIPVILSWRQYVEENKKRMYDQLFVDQKLQTKKKEVNTEQQ</sequence>
<dbReference type="VEuPathDB" id="FungiDB:BCV72DRAFT_231336"/>